<accession>A0A0L6UD36</accession>
<comment type="caution">
    <text evidence="1">The sequence shown here is derived from an EMBL/GenBank/DDBJ whole genome shotgun (WGS) entry which is preliminary data.</text>
</comment>
<organism evidence="1 2">
    <name type="scientific">Puccinia sorghi</name>
    <dbReference type="NCBI Taxonomy" id="27349"/>
    <lineage>
        <taxon>Eukaryota</taxon>
        <taxon>Fungi</taxon>
        <taxon>Dikarya</taxon>
        <taxon>Basidiomycota</taxon>
        <taxon>Pucciniomycotina</taxon>
        <taxon>Pucciniomycetes</taxon>
        <taxon>Pucciniales</taxon>
        <taxon>Pucciniaceae</taxon>
        <taxon>Puccinia</taxon>
    </lineage>
</organism>
<dbReference type="OrthoDB" id="364892at2759"/>
<dbReference type="STRING" id="27349.A0A0L6UD36"/>
<protein>
    <submittedName>
        <fullName evidence="1">Elongation factor EF-2</fullName>
    </submittedName>
</protein>
<dbReference type="GO" id="GO:0003746">
    <property type="term" value="F:translation elongation factor activity"/>
    <property type="evidence" value="ECO:0007669"/>
    <property type="project" value="UniProtKB-KW"/>
</dbReference>
<evidence type="ECO:0000313" key="1">
    <source>
        <dbReference type="EMBL" id="KNZ45730.1"/>
    </source>
</evidence>
<sequence>CAPFNPIGLSPARTSWSTSARLAACAAGQTPARSIEEMVPAPYHHIPKSQVSAAANLMSNYPEPFDSTLAQHTKKCDPAGPLVIQMAKLLQTHDTNEFRSIGCFLVAGTGIKIKILGGGYSVDDKEDMIYSVETSGVTAGNLRIISAHLIPHMGQAKAIIYLSSSQYLI</sequence>
<feature type="non-terminal residue" evidence="1">
    <location>
        <position position="1"/>
    </location>
</feature>
<keyword evidence="2" id="KW-1185">Reference proteome</keyword>
<name>A0A0L6UD36_9BASI</name>
<proteinExistence type="predicted"/>
<gene>
    <name evidence="1" type="ORF">VP01_7851g1</name>
</gene>
<dbReference type="AlphaFoldDB" id="A0A0L6UD36"/>
<dbReference type="Proteomes" id="UP000037035">
    <property type="component" value="Unassembled WGS sequence"/>
</dbReference>
<keyword evidence="1" id="KW-0251">Elongation factor</keyword>
<dbReference type="Gene3D" id="2.40.30.10">
    <property type="entry name" value="Translation factors"/>
    <property type="match status" value="1"/>
</dbReference>
<evidence type="ECO:0000313" key="2">
    <source>
        <dbReference type="Proteomes" id="UP000037035"/>
    </source>
</evidence>
<keyword evidence="1" id="KW-0648">Protein biosynthesis</keyword>
<dbReference type="VEuPathDB" id="FungiDB:VP01_7851g1"/>
<dbReference type="EMBL" id="LAVV01013329">
    <property type="protein sequence ID" value="KNZ45730.1"/>
    <property type="molecule type" value="Genomic_DNA"/>
</dbReference>
<reference evidence="1 2" key="1">
    <citation type="submission" date="2015-08" db="EMBL/GenBank/DDBJ databases">
        <title>Next Generation Sequencing and Analysis of the Genome of Puccinia sorghi L Schw, the Causal Agent of Maize Common Rust.</title>
        <authorList>
            <person name="Rochi L."/>
            <person name="Burguener G."/>
            <person name="Darino M."/>
            <person name="Turjanski A."/>
            <person name="Kreff E."/>
            <person name="Dieguez M.J."/>
            <person name="Sacco F."/>
        </authorList>
    </citation>
    <scope>NUCLEOTIDE SEQUENCE [LARGE SCALE GENOMIC DNA]</scope>
    <source>
        <strain evidence="1 2">RO10H11247</strain>
    </source>
</reference>